<dbReference type="Pfam" id="PF17656">
    <property type="entry name" value="ChapFlgA_N"/>
    <property type="match status" value="1"/>
</dbReference>
<keyword evidence="10" id="KW-1185">Reference proteome</keyword>
<dbReference type="Pfam" id="PF13144">
    <property type="entry name" value="ChapFlgA"/>
    <property type="match status" value="1"/>
</dbReference>
<keyword evidence="9" id="KW-0969">Cilium</keyword>
<dbReference type="RefSeq" id="WP_091815939.1">
    <property type="nucleotide sequence ID" value="NZ_FNNE01000009.1"/>
</dbReference>
<dbReference type="SUPFAM" id="SSF51269">
    <property type="entry name" value="AFP III-like domain"/>
    <property type="match status" value="1"/>
</dbReference>
<organism evidence="9 10">
    <name type="scientific">Marinobacter mobilis</name>
    <dbReference type="NCBI Taxonomy" id="488533"/>
    <lineage>
        <taxon>Bacteria</taxon>
        <taxon>Pseudomonadati</taxon>
        <taxon>Pseudomonadota</taxon>
        <taxon>Gammaproteobacteria</taxon>
        <taxon>Pseudomonadales</taxon>
        <taxon>Marinobacteraceae</taxon>
        <taxon>Marinobacter</taxon>
    </lineage>
</organism>
<dbReference type="Gene3D" id="2.30.30.760">
    <property type="match status" value="1"/>
</dbReference>
<feature type="chain" id="PRO_5011330771" description="Flagella basal body P-ring formation protein FlgA" evidence="7">
    <location>
        <begin position="20"/>
        <end position="234"/>
    </location>
</feature>
<feature type="signal peptide" evidence="7">
    <location>
        <begin position="1"/>
        <end position="19"/>
    </location>
</feature>
<dbReference type="InterPro" id="IPR036732">
    <property type="entry name" value="AFP_Neu5c_C_sf"/>
</dbReference>
<dbReference type="GO" id="GO:0044780">
    <property type="term" value="P:bacterial-type flagellum assembly"/>
    <property type="evidence" value="ECO:0007669"/>
    <property type="project" value="InterPro"/>
</dbReference>
<dbReference type="GO" id="GO:0042597">
    <property type="term" value="C:periplasmic space"/>
    <property type="evidence" value="ECO:0007669"/>
    <property type="project" value="UniProtKB-SubCell"/>
</dbReference>
<evidence type="ECO:0000256" key="7">
    <source>
        <dbReference type="RuleBase" id="RU362063"/>
    </source>
</evidence>
<evidence type="ECO:0000256" key="5">
    <source>
        <dbReference type="ARBA" id="ARBA00022764"/>
    </source>
</evidence>
<evidence type="ECO:0000256" key="3">
    <source>
        <dbReference type="ARBA" id="ARBA00014754"/>
    </source>
</evidence>
<evidence type="ECO:0000259" key="8">
    <source>
        <dbReference type="SMART" id="SM00858"/>
    </source>
</evidence>
<keyword evidence="5 7" id="KW-0574">Periplasm</keyword>
<dbReference type="STRING" id="488533.SAMN04487960_10968"/>
<evidence type="ECO:0000313" key="10">
    <source>
        <dbReference type="Proteomes" id="UP000199675"/>
    </source>
</evidence>
<dbReference type="NCBIfam" id="TIGR03170">
    <property type="entry name" value="flgA_cterm"/>
    <property type="match status" value="1"/>
</dbReference>
<evidence type="ECO:0000256" key="6">
    <source>
        <dbReference type="ARBA" id="ARBA00025643"/>
    </source>
</evidence>
<dbReference type="AlphaFoldDB" id="A0A1H3BL28"/>
<evidence type="ECO:0000256" key="4">
    <source>
        <dbReference type="ARBA" id="ARBA00022729"/>
    </source>
</evidence>
<evidence type="ECO:0000256" key="2">
    <source>
        <dbReference type="ARBA" id="ARBA00010474"/>
    </source>
</evidence>
<sequence length="234" mass="25476">MRSIIFLLSVLAIATSANATGTTSTADEIRSAATRFLDQFAEARSDEGQSVDYQIGHLDPRLNLAPCPNAVSADFNGDPWTTSQPTLLISCDGNRPWRMYLPVSLTITGDVFSAAQPIGRGERITAAMLTPQPGELNNSRRPPITRIEDLLGKEMTRSINRGTVLTSDLIVEPDTVQRGDHVIIVARSGNYTVRTRGQALANGQHGEQILVENLSSQRRIRARVIAPGMVEIPM</sequence>
<keyword evidence="4 7" id="KW-0732">Signal</keyword>
<keyword evidence="9" id="KW-0966">Cell projection</keyword>
<keyword evidence="9" id="KW-0282">Flagellum</keyword>
<protein>
    <recommendedName>
        <fullName evidence="3 7">Flagella basal body P-ring formation protein FlgA</fullName>
    </recommendedName>
</protein>
<dbReference type="PANTHER" id="PTHR36307">
    <property type="entry name" value="FLAGELLA BASAL BODY P-RING FORMATION PROTEIN FLGA"/>
    <property type="match status" value="1"/>
</dbReference>
<keyword evidence="7" id="KW-1005">Bacterial flagellum biogenesis</keyword>
<evidence type="ECO:0000313" key="9">
    <source>
        <dbReference type="EMBL" id="SDX42451.1"/>
    </source>
</evidence>
<dbReference type="Gene3D" id="3.90.1210.10">
    <property type="entry name" value="Antifreeze-like/N-acetylneuraminic acid synthase C-terminal domain"/>
    <property type="match status" value="1"/>
</dbReference>
<dbReference type="OrthoDB" id="5729023at2"/>
<feature type="domain" description="SAF" evidence="8">
    <location>
        <begin position="109"/>
        <end position="171"/>
    </location>
</feature>
<dbReference type="CDD" id="cd11614">
    <property type="entry name" value="SAF_CpaB_FlgA_like"/>
    <property type="match status" value="1"/>
</dbReference>
<dbReference type="InterPro" id="IPR039246">
    <property type="entry name" value="Flagellar_FlgA"/>
</dbReference>
<name>A0A1H3BL28_9GAMM</name>
<comment type="function">
    <text evidence="6 7">Involved in the assembly process of the P-ring formation. It may associate with FlgF on the rod constituting a structure essential for the P-ring assembly or may act as a modulator protein for the P-ring assembly.</text>
</comment>
<dbReference type="Proteomes" id="UP000199675">
    <property type="component" value="Unassembled WGS sequence"/>
</dbReference>
<comment type="similarity">
    <text evidence="2 7">Belongs to the FlgA family.</text>
</comment>
<gene>
    <name evidence="9" type="ORF">SAMN04487960_10968</name>
</gene>
<reference evidence="9 10" key="1">
    <citation type="submission" date="2016-10" db="EMBL/GenBank/DDBJ databases">
        <authorList>
            <person name="de Groot N.N."/>
        </authorList>
    </citation>
    <scope>NUCLEOTIDE SEQUENCE [LARGE SCALE GENOMIC DNA]</scope>
    <source>
        <strain evidence="9 10">CGMCC 1.7059</strain>
    </source>
</reference>
<proteinExistence type="inferred from homology"/>
<evidence type="ECO:0000256" key="1">
    <source>
        <dbReference type="ARBA" id="ARBA00004418"/>
    </source>
</evidence>
<dbReference type="InterPro" id="IPR017585">
    <property type="entry name" value="SAF_FlgA"/>
</dbReference>
<dbReference type="InterPro" id="IPR041231">
    <property type="entry name" value="FlgA_N"/>
</dbReference>
<dbReference type="SMART" id="SM00858">
    <property type="entry name" value="SAF"/>
    <property type="match status" value="1"/>
</dbReference>
<dbReference type="PANTHER" id="PTHR36307:SF1">
    <property type="entry name" value="FLAGELLA BASAL BODY P-RING FORMATION PROTEIN FLGA"/>
    <property type="match status" value="1"/>
</dbReference>
<dbReference type="InterPro" id="IPR013974">
    <property type="entry name" value="SAF"/>
</dbReference>
<comment type="subcellular location">
    <subcellularLocation>
        <location evidence="1 7">Periplasm</location>
    </subcellularLocation>
</comment>
<dbReference type="EMBL" id="FNNE01000009">
    <property type="protein sequence ID" value="SDX42451.1"/>
    <property type="molecule type" value="Genomic_DNA"/>
</dbReference>
<accession>A0A1H3BL28</accession>